<dbReference type="InterPro" id="IPR013022">
    <property type="entry name" value="Xyl_isomerase-like_TIM-brl"/>
</dbReference>
<dbReference type="InterPro" id="IPR036237">
    <property type="entry name" value="Xyl_isomerase-like_sf"/>
</dbReference>
<keyword evidence="2" id="KW-0413">Isomerase</keyword>
<dbReference type="SUPFAM" id="SSF51658">
    <property type="entry name" value="Xylose isomerase-like"/>
    <property type="match status" value="1"/>
</dbReference>
<evidence type="ECO:0000313" key="2">
    <source>
        <dbReference type="EMBL" id="SDW98572.1"/>
    </source>
</evidence>
<keyword evidence="3" id="KW-1185">Reference proteome</keyword>
<dbReference type="InterPro" id="IPR050312">
    <property type="entry name" value="IolE/XylAMocC-like"/>
</dbReference>
<protein>
    <submittedName>
        <fullName evidence="2">Sugar phosphate isomerase/epimerase</fullName>
    </submittedName>
</protein>
<proteinExistence type="predicted"/>
<dbReference type="RefSeq" id="WP_090298130.1">
    <property type="nucleotide sequence ID" value="NZ_FNKI01000003.1"/>
</dbReference>
<dbReference type="PANTHER" id="PTHR12110:SF41">
    <property type="entry name" value="INOSOSE DEHYDRATASE"/>
    <property type="match status" value="1"/>
</dbReference>
<dbReference type="EMBL" id="FNMY01000004">
    <property type="protein sequence ID" value="SDW98572.1"/>
    <property type="molecule type" value="Genomic_DNA"/>
</dbReference>
<name>A0A1H2Y071_9FLAO</name>
<evidence type="ECO:0000313" key="3">
    <source>
        <dbReference type="Proteomes" id="UP000199592"/>
    </source>
</evidence>
<dbReference type="Proteomes" id="UP000199592">
    <property type="component" value="Unassembled WGS sequence"/>
</dbReference>
<dbReference type="GO" id="GO:0016853">
    <property type="term" value="F:isomerase activity"/>
    <property type="evidence" value="ECO:0007669"/>
    <property type="project" value="UniProtKB-KW"/>
</dbReference>
<dbReference type="Pfam" id="PF01261">
    <property type="entry name" value="AP_endonuc_2"/>
    <property type="match status" value="1"/>
</dbReference>
<accession>A0A1H2Y071</accession>
<gene>
    <name evidence="2" type="ORF">SAMN04487892_2916</name>
</gene>
<reference evidence="3" key="1">
    <citation type="submission" date="2016-10" db="EMBL/GenBank/DDBJ databases">
        <authorList>
            <person name="Varghese N."/>
            <person name="Submissions S."/>
        </authorList>
    </citation>
    <scope>NUCLEOTIDE SEQUENCE [LARGE SCALE GENOMIC DNA]</scope>
    <source>
        <strain evidence="3">DSM 25030</strain>
    </source>
</reference>
<dbReference type="OrthoDB" id="9798407at2"/>
<organism evidence="2 3">
    <name type="scientific">Flagellimonas zhangzhouensis</name>
    <dbReference type="NCBI Taxonomy" id="1073328"/>
    <lineage>
        <taxon>Bacteria</taxon>
        <taxon>Pseudomonadati</taxon>
        <taxon>Bacteroidota</taxon>
        <taxon>Flavobacteriia</taxon>
        <taxon>Flavobacteriales</taxon>
        <taxon>Flavobacteriaceae</taxon>
        <taxon>Flagellimonas</taxon>
    </lineage>
</organism>
<dbReference type="STRING" id="1073328.SAMN05216294_2924"/>
<dbReference type="PROSITE" id="PS51257">
    <property type="entry name" value="PROKAR_LIPOPROTEIN"/>
    <property type="match status" value="1"/>
</dbReference>
<dbReference type="AlphaFoldDB" id="A0A1H2Y071"/>
<dbReference type="Gene3D" id="3.20.20.150">
    <property type="entry name" value="Divalent-metal-dependent TIM barrel enzymes"/>
    <property type="match status" value="1"/>
</dbReference>
<evidence type="ECO:0000259" key="1">
    <source>
        <dbReference type="Pfam" id="PF01261"/>
    </source>
</evidence>
<dbReference type="PANTHER" id="PTHR12110">
    <property type="entry name" value="HYDROXYPYRUVATE ISOMERASE"/>
    <property type="match status" value="1"/>
</dbReference>
<sequence length="318" mass="34823">MNRRAFIQNTAMASSATLLLGLGSCSPTSKGLDSIGVQLFSLPKLLDNDLEGALEMLSQMGYKEIEIYGPYPFSAAAAHERWKAVTPSLGFTGSGFFGKTAEEFGSLLKNHGLKATSGHVDLVSLQTKMPEIGKAVRTLGLDCFGISAIPGDLRASLDDYKRMADTFNAIGKNAKEEGFKFIYHNHGYGLHEMDGQIPLHIILDNTDPDLVFFEMDIYWTTAGGADPVAYLEKYKGRYKAMHLKDMKEITTFKGDGGSSDQWIELFPLMTSVGKGAMDIPAIVEAGQKSGVEHFFVEQDVVEKPKVALKESIDYLKTL</sequence>
<feature type="domain" description="Xylose isomerase-like TIM barrel" evidence="1">
    <location>
        <begin position="99"/>
        <end position="317"/>
    </location>
</feature>